<sequence>MEINFNKIEEKMLKELSEKYKNLNSEDYTTELALSIRESAIKESVRVLKEYHEELIKQLNIK</sequence>
<comment type="caution">
    <text evidence="1">The sequence shown here is derived from an EMBL/GenBank/DDBJ whole genome shotgun (WGS) entry which is preliminary data.</text>
</comment>
<evidence type="ECO:0000313" key="1">
    <source>
        <dbReference type="EMBL" id="HBH1541584.1"/>
    </source>
</evidence>
<reference evidence="1" key="2">
    <citation type="submission" date="2021-06" db="EMBL/GenBank/DDBJ databases">
        <authorList>
            <consortium name="NCBI Pathogen Detection Project"/>
        </authorList>
    </citation>
    <scope>NUCLEOTIDE SEQUENCE</scope>
    <source>
        <strain evidence="1">HN1000</strain>
    </source>
</reference>
<dbReference type="EMBL" id="DAEPXK010000008">
    <property type="protein sequence ID" value="HBH1541584.1"/>
    <property type="molecule type" value="Genomic_DNA"/>
</dbReference>
<protein>
    <submittedName>
        <fullName evidence="1">Uncharacterized protein</fullName>
    </submittedName>
</protein>
<dbReference type="AlphaFoldDB" id="A0AAN5VJS3"/>
<gene>
    <name evidence="1" type="ORF">KRM00_001046</name>
</gene>
<reference evidence="1" key="1">
    <citation type="journal article" date="2018" name="Genome Biol.">
        <title>SKESA: strategic k-mer extension for scrupulous assemblies.</title>
        <authorList>
            <person name="Souvorov A."/>
            <person name="Agarwala R."/>
            <person name="Lipman D.J."/>
        </authorList>
    </citation>
    <scope>NUCLEOTIDE SEQUENCE</scope>
    <source>
        <strain evidence="1">HN1000</strain>
    </source>
</reference>
<name>A0AAN5VJS3_CLODI</name>
<accession>A0AAN5VJS3</accession>
<evidence type="ECO:0000313" key="2">
    <source>
        <dbReference type="Proteomes" id="UP000878956"/>
    </source>
</evidence>
<dbReference type="RefSeq" id="WP_021381334.1">
    <property type="nucleotide sequence ID" value="NZ_FUOR01000010.1"/>
</dbReference>
<dbReference type="Proteomes" id="UP000878956">
    <property type="component" value="Unassembled WGS sequence"/>
</dbReference>
<proteinExistence type="predicted"/>
<organism evidence="1 2">
    <name type="scientific">Clostridioides difficile</name>
    <name type="common">Peptoclostridium difficile</name>
    <dbReference type="NCBI Taxonomy" id="1496"/>
    <lineage>
        <taxon>Bacteria</taxon>
        <taxon>Bacillati</taxon>
        <taxon>Bacillota</taxon>
        <taxon>Clostridia</taxon>
        <taxon>Peptostreptococcales</taxon>
        <taxon>Peptostreptococcaceae</taxon>
        <taxon>Clostridioides</taxon>
    </lineage>
</organism>